<dbReference type="Proteomes" id="UP000219338">
    <property type="component" value="Unassembled WGS sequence"/>
</dbReference>
<reference evidence="2" key="1">
    <citation type="journal article" date="2017" name="Nat. Ecol. Evol.">
        <title>Genome expansion and lineage-specific genetic innovations in the forest pathogenic fungi Armillaria.</title>
        <authorList>
            <person name="Sipos G."/>
            <person name="Prasanna A.N."/>
            <person name="Walter M.C."/>
            <person name="O'Connor E."/>
            <person name="Balint B."/>
            <person name="Krizsan K."/>
            <person name="Kiss B."/>
            <person name="Hess J."/>
            <person name="Varga T."/>
            <person name="Slot J."/>
            <person name="Riley R."/>
            <person name="Boka B."/>
            <person name="Rigling D."/>
            <person name="Barry K."/>
            <person name="Lee J."/>
            <person name="Mihaltcheva S."/>
            <person name="LaButti K."/>
            <person name="Lipzen A."/>
            <person name="Waldron R."/>
            <person name="Moloney N.M."/>
            <person name="Sperisen C."/>
            <person name="Kredics L."/>
            <person name="Vagvoelgyi C."/>
            <person name="Patrignani A."/>
            <person name="Fitzpatrick D."/>
            <person name="Nagy I."/>
            <person name="Doyle S."/>
            <person name="Anderson J.B."/>
            <person name="Grigoriev I.V."/>
            <person name="Gueldener U."/>
            <person name="Muensterkoetter M."/>
            <person name="Nagy L.G."/>
        </authorList>
    </citation>
    <scope>NUCLEOTIDE SEQUENCE [LARGE SCALE GENOMIC DNA]</scope>
    <source>
        <strain evidence="2">C18/9</strain>
    </source>
</reference>
<gene>
    <name evidence="1" type="ORF">ARMOST_19159</name>
</gene>
<sequence length="448" mass="50476">MNPKKEWGLGFCRLDLSLTSIGMRKRVRVPDDEVDPGLRASRKWAAKQDPAVLREKNRLSKQRIRALKKVGLNAFDASKRASPGHGLYTTFRHTPRPDPTPSTSASLCTELNIIYENPHPTAIDPVLMESSPTRHQTVECCDEQGAHSPDHSLSESRIPEAICVDDPTNVTSTSARTVVDPAYIYDPSFVTGDALYGATFPASSNDEDIRGAWPERKLHHDAEGHSTAIVGQKGVKFWSILTLKPQYRSLPRTELFDKLADINQPNQQGTSNYLQLCDIETVKLRPGDVLLQPPGSFHRPSIGRRSLDMLTLGITEVLDIEHDDPSGYQTLLQMLLAMQAMGSRLFYKRALSAHCLMILAPEDYVYQRRSLQKDFNGNEEKQTYRTKKIRLEEIRSLLHYEHGIEYADQIRLFLGFQTRDSLRSYVHNFKGDGPDELVSIVSINPPVS</sequence>
<proteinExistence type="predicted"/>
<dbReference type="EMBL" id="FUEG01000030">
    <property type="protein sequence ID" value="SJL15655.1"/>
    <property type="molecule type" value="Genomic_DNA"/>
</dbReference>
<protein>
    <recommendedName>
        <fullName evidence="3">JmjC domain-containing protein</fullName>
    </recommendedName>
</protein>
<evidence type="ECO:0008006" key="3">
    <source>
        <dbReference type="Google" id="ProtNLM"/>
    </source>
</evidence>
<keyword evidence="2" id="KW-1185">Reference proteome</keyword>
<dbReference type="AlphaFoldDB" id="A0A284S3S6"/>
<name>A0A284S3S6_ARMOS</name>
<accession>A0A284S3S6</accession>
<organism evidence="1 2">
    <name type="scientific">Armillaria ostoyae</name>
    <name type="common">Armillaria root rot fungus</name>
    <dbReference type="NCBI Taxonomy" id="47428"/>
    <lineage>
        <taxon>Eukaryota</taxon>
        <taxon>Fungi</taxon>
        <taxon>Dikarya</taxon>
        <taxon>Basidiomycota</taxon>
        <taxon>Agaricomycotina</taxon>
        <taxon>Agaricomycetes</taxon>
        <taxon>Agaricomycetidae</taxon>
        <taxon>Agaricales</taxon>
        <taxon>Marasmiineae</taxon>
        <taxon>Physalacriaceae</taxon>
        <taxon>Armillaria</taxon>
    </lineage>
</organism>
<evidence type="ECO:0000313" key="2">
    <source>
        <dbReference type="Proteomes" id="UP000219338"/>
    </source>
</evidence>
<evidence type="ECO:0000313" key="1">
    <source>
        <dbReference type="EMBL" id="SJL15655.1"/>
    </source>
</evidence>
<dbReference type="OrthoDB" id="2635829at2759"/>